<keyword evidence="1" id="KW-0732">Signal</keyword>
<proteinExistence type="predicted"/>
<evidence type="ECO:0000256" key="1">
    <source>
        <dbReference type="SAM" id="SignalP"/>
    </source>
</evidence>
<reference evidence="3" key="1">
    <citation type="submission" date="2014-09" db="EMBL/GenBank/DDBJ databases">
        <authorList>
            <person name="Sharma Rahul"/>
            <person name="Thines Marco"/>
        </authorList>
    </citation>
    <scope>NUCLEOTIDE SEQUENCE [LARGE SCALE GENOMIC DNA]</scope>
</reference>
<evidence type="ECO:0000313" key="2">
    <source>
        <dbReference type="EMBL" id="CEG43232.1"/>
    </source>
</evidence>
<keyword evidence="3" id="KW-1185">Reference proteome</keyword>
<feature type="signal peptide" evidence="1">
    <location>
        <begin position="1"/>
        <end position="17"/>
    </location>
</feature>
<feature type="chain" id="PRO_5006058826" description="RxLR-like protein" evidence="1">
    <location>
        <begin position="18"/>
        <end position="59"/>
    </location>
</feature>
<sequence>MMLLLPFQFITLWTIRGNVPTEALLLNFRQDTSETLHQIGYNININSTFTLIHTITSVA</sequence>
<organism evidence="2 3">
    <name type="scientific">Plasmopara halstedii</name>
    <name type="common">Downy mildew of sunflower</name>
    <dbReference type="NCBI Taxonomy" id="4781"/>
    <lineage>
        <taxon>Eukaryota</taxon>
        <taxon>Sar</taxon>
        <taxon>Stramenopiles</taxon>
        <taxon>Oomycota</taxon>
        <taxon>Peronosporomycetes</taxon>
        <taxon>Peronosporales</taxon>
        <taxon>Peronosporaceae</taxon>
        <taxon>Plasmopara</taxon>
    </lineage>
</organism>
<evidence type="ECO:0008006" key="4">
    <source>
        <dbReference type="Google" id="ProtNLM"/>
    </source>
</evidence>
<dbReference type="Proteomes" id="UP000054928">
    <property type="component" value="Unassembled WGS sequence"/>
</dbReference>
<protein>
    <recommendedName>
        <fullName evidence="4">RxLR-like protein</fullName>
    </recommendedName>
</protein>
<dbReference type="EMBL" id="CCYD01000653">
    <property type="protein sequence ID" value="CEG43232.1"/>
    <property type="molecule type" value="Genomic_DNA"/>
</dbReference>
<accession>A0A0P1APH8</accession>
<name>A0A0P1APH8_PLAHL</name>
<dbReference type="AlphaFoldDB" id="A0A0P1APH8"/>
<dbReference type="GeneID" id="36409742"/>
<evidence type="ECO:0000313" key="3">
    <source>
        <dbReference type="Proteomes" id="UP000054928"/>
    </source>
</evidence>
<dbReference type="RefSeq" id="XP_024579601.1">
    <property type="nucleotide sequence ID" value="XM_024729200.1"/>
</dbReference>